<evidence type="ECO:0000256" key="3">
    <source>
        <dbReference type="ARBA" id="ARBA00025596"/>
    </source>
</evidence>
<dbReference type="HAMAP" id="MF_00682">
    <property type="entry name" value="HscB"/>
    <property type="match status" value="1"/>
</dbReference>
<dbReference type="NCBIfam" id="TIGR00714">
    <property type="entry name" value="hscB"/>
    <property type="match status" value="1"/>
</dbReference>
<dbReference type="GO" id="GO:0051087">
    <property type="term" value="F:protein-folding chaperone binding"/>
    <property type="evidence" value="ECO:0007669"/>
    <property type="project" value="InterPro"/>
</dbReference>
<accession>A0A679HT09</accession>
<evidence type="ECO:0000256" key="2">
    <source>
        <dbReference type="ARBA" id="ARBA00023186"/>
    </source>
</evidence>
<dbReference type="InterPro" id="IPR009073">
    <property type="entry name" value="HscB_oligo_C"/>
</dbReference>
<comment type="similarity">
    <text evidence="1 4">Belongs to the HscB family.</text>
</comment>
<reference evidence="6" key="1">
    <citation type="submission" date="2020-01" db="EMBL/GenBank/DDBJ databases">
        <title>Phosphoaccumulans saitamaens gen. nov., sp. nov., a polyphosphate accumulating bacterium isolated from surface river water.</title>
        <authorList>
            <person name="Watanabe K."/>
            <person name="Suda W."/>
        </authorList>
    </citation>
    <scope>NUCLEOTIDE SEQUENCE [LARGE SCALE GENOMIC DNA]</scope>
    <source>
        <strain evidence="6">ICHIAU1</strain>
    </source>
</reference>
<proteinExistence type="inferred from homology"/>
<name>A0A679HT09_9RHOO</name>
<dbReference type="GO" id="GO:0044571">
    <property type="term" value="P:[2Fe-2S] cluster assembly"/>
    <property type="evidence" value="ECO:0007669"/>
    <property type="project" value="InterPro"/>
</dbReference>
<comment type="function">
    <text evidence="3 4">Co-chaperone involved in the maturation of iron-sulfur cluster-containing proteins. Seems to help targeting proteins to be folded toward HscA.</text>
</comment>
<dbReference type="GO" id="GO:0006457">
    <property type="term" value="P:protein folding"/>
    <property type="evidence" value="ECO:0007669"/>
    <property type="project" value="UniProtKB-UniRule"/>
</dbReference>
<evidence type="ECO:0000256" key="4">
    <source>
        <dbReference type="HAMAP-Rule" id="MF_00682"/>
    </source>
</evidence>
<protein>
    <recommendedName>
        <fullName evidence="4">Co-chaperone protein HscB homolog</fullName>
    </recommendedName>
</protein>
<dbReference type="AlphaFoldDB" id="A0A679HT09"/>
<dbReference type="PROSITE" id="PS50076">
    <property type="entry name" value="DNAJ_2"/>
    <property type="match status" value="1"/>
</dbReference>
<evidence type="ECO:0000256" key="1">
    <source>
        <dbReference type="ARBA" id="ARBA00010476"/>
    </source>
</evidence>
<dbReference type="NCBIfam" id="NF002935">
    <property type="entry name" value="PRK03578.1"/>
    <property type="match status" value="1"/>
</dbReference>
<dbReference type="InterPro" id="IPR036869">
    <property type="entry name" value="J_dom_sf"/>
</dbReference>
<sequence>MSDVKAAPGVAITADLLGADFFTLLGLPKRFELDTLALDARFRELQREVHPDRFAAADDAARRASMMLATQINAAYQTLRSPLKRATYLLEQAGVDIGAESNTAMSPDFLMSQMMWREQVADARGEKNLAELERLQAEIADDIRDAYSDLSVMLDQENRAHDAVEGVRRLMFLEKLREEIEDAVFALEDL</sequence>
<dbReference type="SUPFAM" id="SSF47144">
    <property type="entry name" value="HSC20 (HSCB), C-terminal oligomerisation domain"/>
    <property type="match status" value="1"/>
</dbReference>
<comment type="subunit">
    <text evidence="4">Interacts with HscA and stimulates its ATPase activity.</text>
</comment>
<organism evidence="5 6">
    <name type="scientific">Fluviibacter phosphoraccumulans</name>
    <dbReference type="NCBI Taxonomy" id="1751046"/>
    <lineage>
        <taxon>Bacteria</taxon>
        <taxon>Pseudomonadati</taxon>
        <taxon>Pseudomonadota</taxon>
        <taxon>Betaproteobacteria</taxon>
        <taxon>Rhodocyclales</taxon>
        <taxon>Fluviibacteraceae</taxon>
        <taxon>Fluviibacter</taxon>
    </lineage>
</organism>
<evidence type="ECO:0000313" key="5">
    <source>
        <dbReference type="EMBL" id="BBU69497.1"/>
    </source>
</evidence>
<dbReference type="InterPro" id="IPR001623">
    <property type="entry name" value="DnaJ_domain"/>
</dbReference>
<dbReference type="SUPFAM" id="SSF46565">
    <property type="entry name" value="Chaperone J-domain"/>
    <property type="match status" value="1"/>
</dbReference>
<dbReference type="Gene3D" id="1.20.1280.20">
    <property type="entry name" value="HscB, C-terminal domain"/>
    <property type="match status" value="1"/>
</dbReference>
<keyword evidence="2 4" id="KW-0143">Chaperone</keyword>
<dbReference type="GO" id="GO:0001671">
    <property type="term" value="F:ATPase activator activity"/>
    <property type="evidence" value="ECO:0007669"/>
    <property type="project" value="InterPro"/>
</dbReference>
<dbReference type="InterPro" id="IPR004640">
    <property type="entry name" value="HscB"/>
</dbReference>
<dbReference type="InterPro" id="IPR036386">
    <property type="entry name" value="HscB_C_sf"/>
</dbReference>
<dbReference type="SMART" id="SM00271">
    <property type="entry name" value="DnaJ"/>
    <property type="match status" value="1"/>
</dbReference>
<evidence type="ECO:0000313" key="6">
    <source>
        <dbReference type="Proteomes" id="UP000463961"/>
    </source>
</evidence>
<dbReference type="GO" id="GO:1990230">
    <property type="term" value="C:iron-sulfur cluster transfer complex"/>
    <property type="evidence" value="ECO:0007669"/>
    <property type="project" value="TreeGrafter"/>
</dbReference>
<dbReference type="OrthoDB" id="287587at2"/>
<dbReference type="GO" id="GO:0051259">
    <property type="term" value="P:protein complex oligomerization"/>
    <property type="evidence" value="ECO:0007669"/>
    <property type="project" value="InterPro"/>
</dbReference>
<dbReference type="EMBL" id="AP022345">
    <property type="protein sequence ID" value="BBU69497.1"/>
    <property type="molecule type" value="Genomic_DNA"/>
</dbReference>
<dbReference type="RefSeq" id="WP_162049790.1">
    <property type="nucleotide sequence ID" value="NZ_AP019011.1"/>
</dbReference>
<dbReference type="PANTHER" id="PTHR14021">
    <property type="entry name" value="IRON-SULFUR CLUSTER CO-CHAPERONE PROTEIN HSCB"/>
    <property type="match status" value="1"/>
</dbReference>
<keyword evidence="6" id="KW-1185">Reference proteome</keyword>
<gene>
    <name evidence="4 5" type="primary">hscB</name>
    <name evidence="5" type="ORF">ICHIAU1_17800</name>
</gene>
<dbReference type="Gene3D" id="1.10.287.110">
    <property type="entry name" value="DnaJ domain"/>
    <property type="match status" value="1"/>
</dbReference>
<dbReference type="Pfam" id="PF07743">
    <property type="entry name" value="HSCB_C"/>
    <property type="match status" value="1"/>
</dbReference>
<dbReference type="Proteomes" id="UP000463961">
    <property type="component" value="Chromosome"/>
</dbReference>
<dbReference type="PANTHER" id="PTHR14021:SF15">
    <property type="entry name" value="IRON-SULFUR CLUSTER CO-CHAPERONE PROTEIN HSCB"/>
    <property type="match status" value="1"/>
</dbReference>